<comment type="caution">
    <text evidence="2">The sequence shown here is derived from an EMBL/GenBank/DDBJ whole genome shotgun (WGS) entry which is preliminary data.</text>
</comment>
<accession>A0ABP9P9B9</accession>
<protein>
    <recommendedName>
        <fullName evidence="1">Aminoglycoside phosphotransferase domain-containing protein</fullName>
    </recommendedName>
</protein>
<organism evidence="2 3">
    <name type="scientific">Prosthecobacter algae</name>
    <dbReference type="NCBI Taxonomy" id="1144682"/>
    <lineage>
        <taxon>Bacteria</taxon>
        <taxon>Pseudomonadati</taxon>
        <taxon>Verrucomicrobiota</taxon>
        <taxon>Verrucomicrobiia</taxon>
        <taxon>Verrucomicrobiales</taxon>
        <taxon>Verrucomicrobiaceae</taxon>
        <taxon>Prosthecobacter</taxon>
    </lineage>
</organism>
<dbReference type="RefSeq" id="WP_345737155.1">
    <property type="nucleotide sequence ID" value="NZ_BAABIA010000005.1"/>
</dbReference>
<dbReference type="Pfam" id="PF01636">
    <property type="entry name" value="APH"/>
    <property type="match status" value="1"/>
</dbReference>
<dbReference type="Gene3D" id="3.90.1200.10">
    <property type="match status" value="1"/>
</dbReference>
<feature type="domain" description="Aminoglycoside phosphotransferase" evidence="1">
    <location>
        <begin position="15"/>
        <end position="220"/>
    </location>
</feature>
<keyword evidence="3" id="KW-1185">Reference proteome</keyword>
<dbReference type="InterPro" id="IPR002575">
    <property type="entry name" value="Aminoglycoside_PTrfase"/>
</dbReference>
<gene>
    <name evidence="2" type="ORF">GCM10023213_29710</name>
</gene>
<proteinExistence type="predicted"/>
<evidence type="ECO:0000313" key="2">
    <source>
        <dbReference type="EMBL" id="GAA5142917.1"/>
    </source>
</evidence>
<dbReference type="EMBL" id="BAABIA010000005">
    <property type="protein sequence ID" value="GAA5142917.1"/>
    <property type="molecule type" value="Genomic_DNA"/>
</dbReference>
<dbReference type="SUPFAM" id="SSF56112">
    <property type="entry name" value="Protein kinase-like (PK-like)"/>
    <property type="match status" value="1"/>
</dbReference>
<dbReference type="Proteomes" id="UP001499852">
    <property type="component" value="Unassembled WGS sequence"/>
</dbReference>
<reference evidence="3" key="1">
    <citation type="journal article" date="2019" name="Int. J. Syst. Evol. Microbiol.">
        <title>The Global Catalogue of Microorganisms (GCM) 10K type strain sequencing project: providing services to taxonomists for standard genome sequencing and annotation.</title>
        <authorList>
            <consortium name="The Broad Institute Genomics Platform"/>
            <consortium name="The Broad Institute Genome Sequencing Center for Infectious Disease"/>
            <person name="Wu L."/>
            <person name="Ma J."/>
        </authorList>
    </citation>
    <scope>NUCLEOTIDE SEQUENCE [LARGE SCALE GENOMIC DNA]</scope>
    <source>
        <strain evidence="3">JCM 18053</strain>
    </source>
</reference>
<dbReference type="InterPro" id="IPR011009">
    <property type="entry name" value="Kinase-like_dom_sf"/>
</dbReference>
<evidence type="ECO:0000259" key="1">
    <source>
        <dbReference type="Pfam" id="PF01636"/>
    </source>
</evidence>
<name>A0ABP9P9B9_9BACT</name>
<evidence type="ECO:0000313" key="3">
    <source>
        <dbReference type="Proteomes" id="UP001499852"/>
    </source>
</evidence>
<sequence>MSHLDLPIRAATETALAHGLKLDRCEVLQDGNTLVLRLSETLVARVVQDVDGPRQGTEWFARETALARHLTQHGAPVVPMHPDLPQKPHEHLGYTLNFWLYVSTVEAEPEAAEIGRTLQDCHEVLRSFPEPLPKLAILTESLGLLTTLRERGLFSEDTLSLLGCCLTKSLEKLDAFPHHPLHGDAHLGNLMNTTQGLLWADWEDTFSGPVEWDLASIIWNAKILEEDHDTVNQILGAYRDAGGQIHEEALHHSLIARAAVMSAWYPILYPNPNAERQAKLQRRLDWLAAVAK</sequence>